<protein>
    <submittedName>
        <fullName evidence="1">Uncharacterized protein</fullName>
    </submittedName>
</protein>
<dbReference type="EMBL" id="MH179476">
    <property type="protein sequence ID" value="AWH14768.1"/>
    <property type="molecule type" value="Genomic_DNA"/>
</dbReference>
<dbReference type="Proteomes" id="UP000246321">
    <property type="component" value="Segment"/>
</dbReference>
<name>A0A2S1PDZ7_9CAUD</name>
<organism evidence="1 2">
    <name type="scientific">Aeromonas phage 50AhydR13PP</name>
    <dbReference type="NCBI Taxonomy" id="2163978"/>
    <lineage>
        <taxon>Viruses</taxon>
        <taxon>Duplodnaviria</taxon>
        <taxon>Heunggongvirae</taxon>
        <taxon>Uroviricota</taxon>
        <taxon>Caudoviricetes</taxon>
        <taxon>Pantevenvirales</taxon>
        <taxon>Straboviridae</taxon>
        <taxon>Tulanevirus</taxon>
        <taxon>Tulanevirus 50ahydr13pp</taxon>
    </lineage>
</organism>
<dbReference type="KEGG" id="vg:65113140"/>
<reference evidence="1 2" key="1">
    <citation type="submission" date="2018-04" db="EMBL/GenBank/DDBJ databases">
        <title>Complete genome sequences of new Aeromonas and Pseudomonas phages promising in phage therapy dedicated to aquaculture.</title>
        <authorList>
            <person name="Kolsut J."/>
            <person name="Wojcik E."/>
            <person name="Wojtasik A."/>
            <person name="Dastych J."/>
        </authorList>
    </citation>
    <scope>NUCLEOTIDE SEQUENCE [LARGE SCALE GENOMIC DNA]</scope>
</reference>
<sequence length="109" mass="12886">MKFPKEFLIELIDESLEIIPGEGLPSELCGKYETLVNEVVDRDRWTVYYDFVFSFEKDGVKRYFREPYEVGATEEQDSPIWENEPDLMDVSEVEPYEVTTIAYKWKNNG</sequence>
<dbReference type="GeneID" id="65113140"/>
<evidence type="ECO:0000313" key="2">
    <source>
        <dbReference type="Proteomes" id="UP000246321"/>
    </source>
</evidence>
<accession>A0A2S1PDZ7</accession>
<evidence type="ECO:0000313" key="1">
    <source>
        <dbReference type="EMBL" id="AWH14768.1"/>
    </source>
</evidence>
<dbReference type="RefSeq" id="YP_010095504.1">
    <property type="nucleotide sequence ID" value="NC_055746.1"/>
</dbReference>
<keyword evidence="2" id="KW-1185">Reference proteome</keyword>
<proteinExistence type="predicted"/>